<reference evidence="11 12" key="1">
    <citation type="submission" date="2018-04" db="EMBL/GenBank/DDBJ databases">
        <title>Adhaeribacter sp. HMF7616 genome sequencing and assembly.</title>
        <authorList>
            <person name="Kang H."/>
            <person name="Kang J."/>
            <person name="Cha I."/>
            <person name="Kim H."/>
            <person name="Joh K."/>
        </authorList>
    </citation>
    <scope>NUCLEOTIDE SEQUENCE [LARGE SCALE GENOMIC DNA]</scope>
    <source>
        <strain evidence="11 12">HMF7616</strain>
    </source>
</reference>
<keyword evidence="12" id="KW-1185">Reference proteome</keyword>
<evidence type="ECO:0000256" key="10">
    <source>
        <dbReference type="ARBA" id="ARBA00023239"/>
    </source>
</evidence>
<dbReference type="InterPro" id="IPR004628">
    <property type="entry name" value="Man_deHydtase"/>
</dbReference>
<keyword evidence="10 11" id="KW-0456">Lyase</keyword>
<dbReference type="RefSeq" id="WP_115371170.1">
    <property type="nucleotide sequence ID" value="NZ_QASA01000001.1"/>
</dbReference>
<evidence type="ECO:0000256" key="1">
    <source>
        <dbReference type="ARBA" id="ARBA00001794"/>
    </source>
</evidence>
<dbReference type="GO" id="GO:0042840">
    <property type="term" value="P:D-glucuronate catabolic process"/>
    <property type="evidence" value="ECO:0007669"/>
    <property type="project" value="TreeGrafter"/>
</dbReference>
<dbReference type="UniPathway" id="UPA00246"/>
<dbReference type="GO" id="GO:0008198">
    <property type="term" value="F:ferrous iron binding"/>
    <property type="evidence" value="ECO:0007669"/>
    <property type="project" value="TreeGrafter"/>
</dbReference>
<evidence type="ECO:0000256" key="8">
    <source>
        <dbReference type="ARBA" id="ARBA00023004"/>
    </source>
</evidence>
<keyword evidence="8" id="KW-0408">Iron</keyword>
<comment type="similarity">
    <text evidence="6">Belongs to the mannonate dehydratase family.</text>
</comment>
<evidence type="ECO:0000313" key="11">
    <source>
        <dbReference type="EMBL" id="RDC61598.1"/>
    </source>
</evidence>
<evidence type="ECO:0000256" key="5">
    <source>
        <dbReference type="ARBA" id="ARBA00004892"/>
    </source>
</evidence>
<dbReference type="GO" id="GO:0008927">
    <property type="term" value="F:mannonate dehydratase activity"/>
    <property type="evidence" value="ECO:0007669"/>
    <property type="project" value="UniProtKB-EC"/>
</dbReference>
<dbReference type="OrthoDB" id="9780250at2"/>
<dbReference type="Gene3D" id="3.20.20.150">
    <property type="entry name" value="Divalent-metal-dependent TIM barrel enzymes"/>
    <property type="match status" value="1"/>
</dbReference>
<dbReference type="PANTHER" id="PTHR30387">
    <property type="entry name" value="MANNONATE DEHYDRATASE"/>
    <property type="match status" value="1"/>
</dbReference>
<evidence type="ECO:0000256" key="9">
    <source>
        <dbReference type="ARBA" id="ARBA00023211"/>
    </source>
</evidence>
<proteinExistence type="inferred from homology"/>
<comment type="pathway">
    <text evidence="5">Carbohydrate metabolism; pentose and glucuronate interconversion.</text>
</comment>
<dbReference type="GO" id="GO:0030145">
    <property type="term" value="F:manganese ion binding"/>
    <property type="evidence" value="ECO:0007669"/>
    <property type="project" value="TreeGrafter"/>
</dbReference>
<gene>
    <name evidence="11" type="primary">uxuA</name>
    <name evidence="11" type="ORF">AHMF7616_00178</name>
</gene>
<comment type="cofactor">
    <cofactor evidence="3">
        <name>Fe(2+)</name>
        <dbReference type="ChEBI" id="CHEBI:29033"/>
    </cofactor>
</comment>
<comment type="caution">
    <text evidence="11">The sequence shown here is derived from an EMBL/GenBank/DDBJ whole genome shotgun (WGS) entry which is preliminary data.</text>
</comment>
<keyword evidence="9" id="KW-0464">Manganese</keyword>
<comment type="function">
    <text evidence="4">Catalyzes the dehydration of D-mannonate.</text>
</comment>
<dbReference type="Proteomes" id="UP000253919">
    <property type="component" value="Unassembled WGS sequence"/>
</dbReference>
<dbReference type="Pfam" id="PF03786">
    <property type="entry name" value="UxuA"/>
    <property type="match status" value="2"/>
</dbReference>
<evidence type="ECO:0000256" key="7">
    <source>
        <dbReference type="ARBA" id="ARBA00012927"/>
    </source>
</evidence>
<dbReference type="SUPFAM" id="SSF51658">
    <property type="entry name" value="Xylose isomerase-like"/>
    <property type="match status" value="1"/>
</dbReference>
<evidence type="ECO:0000256" key="3">
    <source>
        <dbReference type="ARBA" id="ARBA00001954"/>
    </source>
</evidence>
<accession>A0A369QH33</accession>
<comment type="cofactor">
    <cofactor evidence="2">
        <name>Mn(2+)</name>
        <dbReference type="ChEBI" id="CHEBI:29035"/>
    </cofactor>
</comment>
<dbReference type="EC" id="4.2.1.8" evidence="7"/>
<dbReference type="PIRSF" id="PIRSF016049">
    <property type="entry name" value="Man_dehyd"/>
    <property type="match status" value="1"/>
</dbReference>
<dbReference type="EMBL" id="QASA01000001">
    <property type="protein sequence ID" value="RDC61598.1"/>
    <property type="molecule type" value="Genomic_DNA"/>
</dbReference>
<evidence type="ECO:0000256" key="2">
    <source>
        <dbReference type="ARBA" id="ARBA00001936"/>
    </source>
</evidence>
<organism evidence="11 12">
    <name type="scientific">Adhaeribacter pallidiroseus</name>
    <dbReference type="NCBI Taxonomy" id="2072847"/>
    <lineage>
        <taxon>Bacteria</taxon>
        <taxon>Pseudomonadati</taxon>
        <taxon>Bacteroidota</taxon>
        <taxon>Cytophagia</taxon>
        <taxon>Cytophagales</taxon>
        <taxon>Hymenobacteraceae</taxon>
        <taxon>Adhaeribacter</taxon>
    </lineage>
</organism>
<sequence length="331" mass="36890">MKLSMLLPPKYDERKWTLARQIGVNYAITKAAPELSGRAAPYDLASLQAIKEDFNEAGFNLYGLEGDQFDMSAIKLGLPGRDALIEKYQAMLRNMGRLEIPLLCYNFMAVIGWFRTRVDIPERGAAIVSEFNVVDTAGQVVPAEQQISEEKLWENFFYFLEAVLPVAKEAGVKMALHPDDPPISPLKGVARILTSAAAFDKVWEKFPVESNSITFCQATFKIMGENLKNISRNWLQQNRIAFLHLRDVAGDKYHFRETFHDNGPTPMAELLKHYADNGFTGPLRPDHAPAMYGENQNTFAGGMSVGYEITGKIFAVGCIKGAADACNIPME</sequence>
<evidence type="ECO:0000256" key="4">
    <source>
        <dbReference type="ARBA" id="ARBA00002713"/>
    </source>
</evidence>
<dbReference type="AlphaFoldDB" id="A0A369QH33"/>
<dbReference type="InterPro" id="IPR036237">
    <property type="entry name" value="Xyl_isomerase-like_sf"/>
</dbReference>
<protein>
    <recommendedName>
        <fullName evidence="7">mannonate dehydratase</fullName>
        <ecNumber evidence="7">4.2.1.8</ecNumber>
    </recommendedName>
</protein>
<dbReference type="PANTHER" id="PTHR30387:SF2">
    <property type="entry name" value="MANNONATE DEHYDRATASE"/>
    <property type="match status" value="1"/>
</dbReference>
<name>A0A369QH33_9BACT</name>
<evidence type="ECO:0000256" key="6">
    <source>
        <dbReference type="ARBA" id="ARBA00007389"/>
    </source>
</evidence>
<evidence type="ECO:0000313" key="12">
    <source>
        <dbReference type="Proteomes" id="UP000253919"/>
    </source>
</evidence>
<comment type="catalytic activity">
    <reaction evidence="1">
        <text>D-mannonate = 2-dehydro-3-deoxy-D-gluconate + H2O</text>
        <dbReference type="Rhea" id="RHEA:20097"/>
        <dbReference type="ChEBI" id="CHEBI:15377"/>
        <dbReference type="ChEBI" id="CHEBI:17767"/>
        <dbReference type="ChEBI" id="CHEBI:57990"/>
        <dbReference type="EC" id="4.2.1.8"/>
    </reaction>
</comment>